<dbReference type="OrthoDB" id="5125733at2759"/>
<dbReference type="CDD" id="cd00180">
    <property type="entry name" value="PKc"/>
    <property type="match status" value="1"/>
</dbReference>
<evidence type="ECO:0000313" key="3">
    <source>
        <dbReference type="Proteomes" id="UP000070501"/>
    </source>
</evidence>
<dbReference type="Pfam" id="PF06985">
    <property type="entry name" value="HET"/>
    <property type="match status" value="1"/>
</dbReference>
<organism evidence="2 3">
    <name type="scientific">Microdochium bolleyi</name>
    <dbReference type="NCBI Taxonomy" id="196109"/>
    <lineage>
        <taxon>Eukaryota</taxon>
        <taxon>Fungi</taxon>
        <taxon>Dikarya</taxon>
        <taxon>Ascomycota</taxon>
        <taxon>Pezizomycotina</taxon>
        <taxon>Sordariomycetes</taxon>
        <taxon>Xylariomycetidae</taxon>
        <taxon>Xylariales</taxon>
        <taxon>Microdochiaceae</taxon>
        <taxon>Microdochium</taxon>
    </lineage>
</organism>
<dbReference type="SUPFAM" id="SSF56112">
    <property type="entry name" value="Protein kinase-like (PK-like)"/>
    <property type="match status" value="1"/>
</dbReference>
<name>A0A136JH77_9PEZI</name>
<dbReference type="GO" id="GO:0005524">
    <property type="term" value="F:ATP binding"/>
    <property type="evidence" value="ECO:0007669"/>
    <property type="project" value="InterPro"/>
</dbReference>
<dbReference type="InterPro" id="IPR010730">
    <property type="entry name" value="HET"/>
</dbReference>
<dbReference type="PANTHER" id="PTHR33112:SF10">
    <property type="entry name" value="TOL"/>
    <property type="match status" value="1"/>
</dbReference>
<dbReference type="Gene3D" id="1.10.510.10">
    <property type="entry name" value="Transferase(Phosphotransferase) domain 1"/>
    <property type="match status" value="1"/>
</dbReference>
<dbReference type="InParanoid" id="A0A136JH77"/>
<feature type="domain" description="Protein kinase" evidence="1">
    <location>
        <begin position="101"/>
        <end position="464"/>
    </location>
</feature>
<dbReference type="EMBL" id="KQ964245">
    <property type="protein sequence ID" value="KXJ96488.1"/>
    <property type="molecule type" value="Genomic_DNA"/>
</dbReference>
<dbReference type="AlphaFoldDB" id="A0A136JH77"/>
<dbReference type="PANTHER" id="PTHR33112">
    <property type="entry name" value="DOMAIN PROTEIN, PUTATIVE-RELATED"/>
    <property type="match status" value="1"/>
</dbReference>
<dbReference type="GO" id="GO:0004672">
    <property type="term" value="F:protein kinase activity"/>
    <property type="evidence" value="ECO:0007669"/>
    <property type="project" value="InterPro"/>
</dbReference>
<dbReference type="InterPro" id="IPR000719">
    <property type="entry name" value="Prot_kinase_dom"/>
</dbReference>
<reference evidence="3" key="1">
    <citation type="submission" date="2016-02" db="EMBL/GenBank/DDBJ databases">
        <title>Draft genome sequence of Microdochium bolleyi, a fungal endophyte of beachgrass.</title>
        <authorList>
            <consortium name="DOE Joint Genome Institute"/>
            <person name="David A.S."/>
            <person name="May G."/>
            <person name="Haridas S."/>
            <person name="Lim J."/>
            <person name="Wang M."/>
            <person name="Labutti K."/>
            <person name="Lipzen A."/>
            <person name="Barry K."/>
            <person name="Grigoriev I.V."/>
        </authorList>
    </citation>
    <scope>NUCLEOTIDE SEQUENCE [LARGE SCALE GENOMIC DNA]</scope>
    <source>
        <strain evidence="3">J235TASD1</strain>
    </source>
</reference>
<accession>A0A136JH77</accession>
<evidence type="ECO:0000313" key="2">
    <source>
        <dbReference type="EMBL" id="KXJ96488.1"/>
    </source>
</evidence>
<protein>
    <recommendedName>
        <fullName evidence="1">Protein kinase domain-containing protein</fullName>
    </recommendedName>
</protein>
<dbReference type="PROSITE" id="PS50011">
    <property type="entry name" value="PROTEIN_KINASE_DOM"/>
    <property type="match status" value="1"/>
</dbReference>
<gene>
    <name evidence="2" type="ORF">Micbo1qcDRAFT_210763</name>
</gene>
<dbReference type="InterPro" id="IPR011009">
    <property type="entry name" value="Kinase-like_dom_sf"/>
</dbReference>
<sequence>MSLPALPKLPPAEDSFTDVICKAQKDSHFDSITRKFLPLKQISLLVNDKTVRKELGNGPHNDEMVQWVVLKAPRVFLATYFHHYKFDDERLESEIRDLGGVSDVEKLGSYSKEAFHSSIWTTHKLSNFCDEMWKLTAPVFDLLKNDYDLCPKTTLPFIQKDYDVKEGAFSHVAIKEMKLVQTPGGAVRLATERRWEKESRVLKAIKGLKDGYCHPHIIQYLGSMRRGSDRYFMFPWAEGGSLRQSWIEKKQQIPTTALVLEALTQLLGVADGLKLLHDPDSTLPGGEEAADLTQSNKSIRHGDIKPENLLWFAANDQKQGRVLKIADMGLAKQHLRKTKHRHFLTTTGSSTIEYESPEVLPNAGPLSRLYDIWSMGCVMLEYILWMLYGYDGLSKFHDNLERRSGTNRQFYRKHVTESGVETVTVHPVVQHWIDRIREEHPECKGQQPSALKDLLYVVEEHLLVVNLPSESTGVNHKSGVIANEHLLKPPVEAHNQLNPPTETQRSGHVPTGHRNTAMPSIRSTDAELDLQVRGRPDLPPRYRATAEELCTHIRRILIKAENDESYAVLCPDIDYVDPPVTPSIVQNDYPVESDTEIRENYRTLISKDWQFQVDNGFPAHDLVDSTGTNATQNTARADLCARCSNFDFHESGFATTFAVPPGKSAGPACDLCALFLSACNQHDVDPGSSVNFIKEDSILRLSDTGTQLPVLSILGCLLSKHHSKIQLGLTPVPNVSQSILPRLSKLWLDDCDRSHDACRRTESVRLPTRLIDVGDHQSSRIRLVKTHNGQGLETDQRYLALSHPWGDTERFPAFCTYRTNKTQEGHGEECFLEAIDYGKLPATFRHAVDVTRWIGVRYLWIDSICILQGKDGDFSTEAARMEDVFSGAYCVIAASAAQNQHDGFLEKRTACNFVHYEPKGKQAPLYICEGVDDFGRDVLNSHLNSRGWVLQERALARRTIFFSKTQAYFECGEGICCETLTRMNHSIAGFIGDPHFPSRGQEANSKGTKIVYFQEIFKEYSKLGFKYDTDRPIGIAGLESRLHKAYKSNGQFGIFGHSPTGGFFHRSLLWKCENDASRLTRIDFSKSRSLSCVPSWSWMAYKGPIDYLDAPFGDVAWSSPDDICPPFAQNTNHPSDTKGNLAGANHPSIRAKTWAYDVSGREKDTARVHFDLEPDSTKRKYRCVVVGTARNGLSVETKQHFVLIVTHKGRPEDGLFERAGVASMLGSYIKWAEGSLPGMIA</sequence>
<evidence type="ECO:0000259" key="1">
    <source>
        <dbReference type="PROSITE" id="PS50011"/>
    </source>
</evidence>
<dbReference type="Pfam" id="PF00069">
    <property type="entry name" value="Pkinase"/>
    <property type="match status" value="1"/>
</dbReference>
<dbReference type="SMART" id="SM00220">
    <property type="entry name" value="S_TKc"/>
    <property type="match status" value="1"/>
</dbReference>
<proteinExistence type="predicted"/>
<keyword evidence="3" id="KW-1185">Reference proteome</keyword>
<dbReference type="STRING" id="196109.A0A136JH77"/>
<dbReference type="Proteomes" id="UP000070501">
    <property type="component" value="Unassembled WGS sequence"/>
</dbReference>